<sequence length="204" mass="23584">MAHLFLTPTFLILQIAPSSPRWTLAPAKNLYSLQKKADGDLIESMGKMKVLTKPIIGALPLLLLFHFLPNSLCQKEFLDQIQEWDYRDGADKVNVQGTKSITRLLEKWGNSIFWQIKFSLLSHPDTLLPELSSLRPASEAIDNLLKQVDSIKSRLAELNERLRIIERAPFVIRYKARRSQKFTNLQLQRLPEKRTHAWRQAQRG</sequence>
<keyword evidence="1" id="KW-0175">Coiled coil</keyword>
<proteinExistence type="predicted"/>
<protein>
    <submittedName>
        <fullName evidence="2">Uncharacterized protein</fullName>
    </submittedName>
</protein>
<comment type="caution">
    <text evidence="2">The sequence shown here is derived from an EMBL/GenBank/DDBJ whole genome shotgun (WGS) entry which is preliminary data.</text>
</comment>
<evidence type="ECO:0000313" key="2">
    <source>
        <dbReference type="EMBL" id="ETE61492.1"/>
    </source>
</evidence>
<dbReference type="PANTHER" id="PTHR41693">
    <property type="entry name" value="HEME-BINDING PROTEIN 1"/>
    <property type="match status" value="1"/>
</dbReference>
<keyword evidence="3" id="KW-1185">Reference proteome</keyword>
<dbReference type="AlphaFoldDB" id="V8NIZ6"/>
<dbReference type="EMBL" id="AZIM01003871">
    <property type="protein sequence ID" value="ETE61492.1"/>
    <property type="molecule type" value="Genomic_DNA"/>
</dbReference>
<feature type="coiled-coil region" evidence="1">
    <location>
        <begin position="141"/>
        <end position="168"/>
    </location>
</feature>
<dbReference type="OrthoDB" id="9030481at2759"/>
<gene>
    <name evidence="2" type="ORF">L345_12750</name>
</gene>
<dbReference type="PANTHER" id="PTHR41693:SF1">
    <property type="entry name" value="SI:CH211-243A20.3"/>
    <property type="match status" value="1"/>
</dbReference>
<dbReference type="Proteomes" id="UP000018936">
    <property type="component" value="Unassembled WGS sequence"/>
</dbReference>
<organism evidence="2 3">
    <name type="scientific">Ophiophagus hannah</name>
    <name type="common">King cobra</name>
    <name type="synonym">Naja hannah</name>
    <dbReference type="NCBI Taxonomy" id="8665"/>
    <lineage>
        <taxon>Eukaryota</taxon>
        <taxon>Metazoa</taxon>
        <taxon>Chordata</taxon>
        <taxon>Craniata</taxon>
        <taxon>Vertebrata</taxon>
        <taxon>Euteleostomi</taxon>
        <taxon>Lepidosauria</taxon>
        <taxon>Squamata</taxon>
        <taxon>Bifurcata</taxon>
        <taxon>Unidentata</taxon>
        <taxon>Episquamata</taxon>
        <taxon>Toxicofera</taxon>
        <taxon>Serpentes</taxon>
        <taxon>Colubroidea</taxon>
        <taxon>Elapidae</taxon>
        <taxon>Elapinae</taxon>
        <taxon>Ophiophagus</taxon>
    </lineage>
</organism>
<name>V8NIZ6_OPHHA</name>
<evidence type="ECO:0000313" key="3">
    <source>
        <dbReference type="Proteomes" id="UP000018936"/>
    </source>
</evidence>
<evidence type="ECO:0000256" key="1">
    <source>
        <dbReference type="SAM" id="Coils"/>
    </source>
</evidence>
<reference evidence="2 3" key="1">
    <citation type="journal article" date="2013" name="Proc. Natl. Acad. Sci. U.S.A.">
        <title>The king cobra genome reveals dynamic gene evolution and adaptation in the snake venom system.</title>
        <authorList>
            <person name="Vonk F.J."/>
            <person name="Casewell N.R."/>
            <person name="Henkel C.V."/>
            <person name="Heimberg A.M."/>
            <person name="Jansen H.J."/>
            <person name="McCleary R.J."/>
            <person name="Kerkkamp H.M."/>
            <person name="Vos R.A."/>
            <person name="Guerreiro I."/>
            <person name="Calvete J.J."/>
            <person name="Wuster W."/>
            <person name="Woods A.E."/>
            <person name="Logan J.M."/>
            <person name="Harrison R.A."/>
            <person name="Castoe T.A."/>
            <person name="de Koning A.P."/>
            <person name="Pollock D.D."/>
            <person name="Yandell M."/>
            <person name="Calderon D."/>
            <person name="Renjifo C."/>
            <person name="Currier R.B."/>
            <person name="Salgado D."/>
            <person name="Pla D."/>
            <person name="Sanz L."/>
            <person name="Hyder A.S."/>
            <person name="Ribeiro J.M."/>
            <person name="Arntzen J.W."/>
            <person name="van den Thillart G.E."/>
            <person name="Boetzer M."/>
            <person name="Pirovano W."/>
            <person name="Dirks R.P."/>
            <person name="Spaink H.P."/>
            <person name="Duboule D."/>
            <person name="McGlinn E."/>
            <person name="Kini R.M."/>
            <person name="Richardson M.K."/>
        </authorList>
    </citation>
    <scope>NUCLEOTIDE SEQUENCE</scope>
    <source>
        <tissue evidence="2">Blood</tissue>
    </source>
</reference>
<accession>V8NIZ6</accession>
<feature type="non-terminal residue" evidence="2">
    <location>
        <position position="1"/>
    </location>
</feature>